<protein>
    <submittedName>
        <fullName evidence="1">Uncharacterized protein</fullName>
    </submittedName>
</protein>
<dbReference type="EMBL" id="CP000875">
    <property type="protein sequence ID" value="ABX03184.1"/>
    <property type="molecule type" value="Genomic_DNA"/>
</dbReference>
<gene>
    <name evidence="1" type="ordered locus">Haur_0536</name>
</gene>
<dbReference type="KEGG" id="hau:Haur_0536"/>
<dbReference type="HOGENOM" id="CLU_1924682_0_0_0"/>
<evidence type="ECO:0000313" key="2">
    <source>
        <dbReference type="Proteomes" id="UP000000787"/>
    </source>
</evidence>
<name>A9AVA6_HERA2</name>
<sequence>MEIDAIRSHLATTYPSVTSAIITKGKRTIEGEEYETIEFVKKVGTKGLDLVAALEEIPPAWDLFDLFSTKPPVPIEKLLAGGLTFGEAMLMNLDTELSKRFEKKYNREESALCLHLAELPASADQDLPLGW</sequence>
<accession>A9AVA6</accession>
<keyword evidence="2" id="KW-1185">Reference proteome</keyword>
<dbReference type="InParanoid" id="A9AVA6"/>
<dbReference type="AlphaFoldDB" id="A9AVA6"/>
<evidence type="ECO:0000313" key="1">
    <source>
        <dbReference type="EMBL" id="ABX03184.1"/>
    </source>
</evidence>
<dbReference type="BioCyc" id="HAUR316274:GHYA-545-MONOMER"/>
<dbReference type="Proteomes" id="UP000000787">
    <property type="component" value="Chromosome"/>
</dbReference>
<proteinExistence type="predicted"/>
<organism evidence="1 2">
    <name type="scientific">Herpetosiphon aurantiacus (strain ATCC 23779 / DSM 785 / 114-95)</name>
    <dbReference type="NCBI Taxonomy" id="316274"/>
    <lineage>
        <taxon>Bacteria</taxon>
        <taxon>Bacillati</taxon>
        <taxon>Chloroflexota</taxon>
        <taxon>Chloroflexia</taxon>
        <taxon>Herpetosiphonales</taxon>
        <taxon>Herpetosiphonaceae</taxon>
        <taxon>Herpetosiphon</taxon>
    </lineage>
</organism>
<reference evidence="1 2" key="1">
    <citation type="journal article" date="2011" name="Stand. Genomic Sci.">
        <title>Complete genome sequence of the filamentous gliding predatory bacterium Herpetosiphon aurantiacus type strain (114-95(T)).</title>
        <authorList>
            <person name="Kiss H."/>
            <person name="Nett M."/>
            <person name="Domin N."/>
            <person name="Martin K."/>
            <person name="Maresca J.A."/>
            <person name="Copeland A."/>
            <person name="Lapidus A."/>
            <person name="Lucas S."/>
            <person name="Berry K.W."/>
            <person name="Glavina Del Rio T."/>
            <person name="Dalin E."/>
            <person name="Tice H."/>
            <person name="Pitluck S."/>
            <person name="Richardson P."/>
            <person name="Bruce D."/>
            <person name="Goodwin L."/>
            <person name="Han C."/>
            <person name="Detter J.C."/>
            <person name="Schmutz J."/>
            <person name="Brettin T."/>
            <person name="Land M."/>
            <person name="Hauser L."/>
            <person name="Kyrpides N.C."/>
            <person name="Ivanova N."/>
            <person name="Goker M."/>
            <person name="Woyke T."/>
            <person name="Klenk H.P."/>
            <person name="Bryant D.A."/>
        </authorList>
    </citation>
    <scope>NUCLEOTIDE SEQUENCE [LARGE SCALE GENOMIC DNA]</scope>
    <source>
        <strain evidence="2">ATCC 23779 / DSM 785 / 114-95</strain>
    </source>
</reference>
<dbReference type="STRING" id="316274.Haur_0536"/>